<keyword evidence="3 6" id="KW-0812">Transmembrane</keyword>
<keyword evidence="4 6" id="KW-1133">Transmembrane helix</keyword>
<evidence type="ECO:0000313" key="7">
    <source>
        <dbReference type="EMBL" id="EGG12405.1"/>
    </source>
</evidence>
<dbReference type="InterPro" id="IPR011701">
    <property type="entry name" value="MFS"/>
</dbReference>
<feature type="transmembrane region" description="Helical" evidence="6">
    <location>
        <begin position="289"/>
        <end position="307"/>
    </location>
</feature>
<dbReference type="PANTHER" id="PTHR43791:SF53">
    <property type="entry name" value="MAJOR FACILITATOR SUPERFAMILY (MFS) PROFILE DOMAIN-CONTAINING PROTEIN"/>
    <property type="match status" value="1"/>
</dbReference>
<dbReference type="RefSeq" id="XP_007404780.1">
    <property type="nucleotide sequence ID" value="XM_007404718.1"/>
</dbReference>
<evidence type="ECO:0000256" key="6">
    <source>
        <dbReference type="SAM" id="Phobius"/>
    </source>
</evidence>
<name>F4R6S9_MELLP</name>
<feature type="transmembrane region" description="Helical" evidence="6">
    <location>
        <begin position="110"/>
        <end position="131"/>
    </location>
</feature>
<feature type="transmembrane region" description="Helical" evidence="6">
    <location>
        <begin position="347"/>
        <end position="371"/>
    </location>
</feature>
<dbReference type="KEGG" id="mlr:MELLADRAFT_32692"/>
<feature type="transmembrane region" description="Helical" evidence="6">
    <location>
        <begin position="143"/>
        <end position="164"/>
    </location>
</feature>
<dbReference type="AlphaFoldDB" id="F4R6S9"/>
<gene>
    <name evidence="7" type="ORF">MELLADRAFT_32692</name>
</gene>
<dbReference type="FunFam" id="1.20.1250.20:FF:000018">
    <property type="entry name" value="MFS transporter permease"/>
    <property type="match status" value="1"/>
</dbReference>
<feature type="transmembrane region" description="Helical" evidence="6">
    <location>
        <begin position="176"/>
        <end position="198"/>
    </location>
</feature>
<feature type="transmembrane region" description="Helical" evidence="6">
    <location>
        <begin position="79"/>
        <end position="98"/>
    </location>
</feature>
<dbReference type="EMBL" id="GL883091">
    <property type="protein sequence ID" value="EGG12405.1"/>
    <property type="molecule type" value="Genomic_DNA"/>
</dbReference>
<keyword evidence="2" id="KW-0813">Transport</keyword>
<accession>F4R6S9</accession>
<evidence type="ECO:0008006" key="9">
    <source>
        <dbReference type="Google" id="ProtNLM"/>
    </source>
</evidence>
<dbReference type="eggNOG" id="KOG2533">
    <property type="taxonomic scope" value="Eukaryota"/>
</dbReference>
<dbReference type="FunCoup" id="F4R6S9">
    <property type="interactions" value="75"/>
</dbReference>
<dbReference type="HOGENOM" id="CLU_001265_0_1_1"/>
<dbReference type="Gene3D" id="1.20.1250.20">
    <property type="entry name" value="MFS general substrate transporter like domains"/>
    <property type="match status" value="1"/>
</dbReference>
<dbReference type="VEuPathDB" id="FungiDB:MELLADRAFT_32692"/>
<dbReference type="Pfam" id="PF07690">
    <property type="entry name" value="MFS_1"/>
    <property type="match status" value="1"/>
</dbReference>
<keyword evidence="5 6" id="KW-0472">Membrane</keyword>
<dbReference type="GeneID" id="18927230"/>
<evidence type="ECO:0000256" key="2">
    <source>
        <dbReference type="ARBA" id="ARBA00022448"/>
    </source>
</evidence>
<dbReference type="Proteomes" id="UP000001072">
    <property type="component" value="Unassembled WGS sequence"/>
</dbReference>
<dbReference type="InterPro" id="IPR036259">
    <property type="entry name" value="MFS_trans_sf"/>
</dbReference>
<dbReference type="GO" id="GO:0016020">
    <property type="term" value="C:membrane"/>
    <property type="evidence" value="ECO:0007669"/>
    <property type="project" value="UniProtKB-SubCell"/>
</dbReference>
<proteinExistence type="predicted"/>
<dbReference type="PROSITE" id="PS51257">
    <property type="entry name" value="PROKAR_LIPOPROTEIN"/>
    <property type="match status" value="1"/>
</dbReference>
<protein>
    <recommendedName>
        <fullName evidence="9">Major facilitator superfamily (MFS) profile domain-containing protein</fullName>
    </recommendedName>
</protein>
<evidence type="ECO:0000256" key="3">
    <source>
        <dbReference type="ARBA" id="ARBA00022692"/>
    </source>
</evidence>
<feature type="transmembrane region" description="Helical" evidence="6">
    <location>
        <begin position="253"/>
        <end position="277"/>
    </location>
</feature>
<dbReference type="PANTHER" id="PTHR43791">
    <property type="entry name" value="PERMEASE-RELATED"/>
    <property type="match status" value="1"/>
</dbReference>
<organism evidence="8">
    <name type="scientific">Melampsora larici-populina (strain 98AG31 / pathotype 3-4-7)</name>
    <name type="common">Poplar leaf rust fungus</name>
    <dbReference type="NCBI Taxonomy" id="747676"/>
    <lineage>
        <taxon>Eukaryota</taxon>
        <taxon>Fungi</taxon>
        <taxon>Dikarya</taxon>
        <taxon>Basidiomycota</taxon>
        <taxon>Pucciniomycotina</taxon>
        <taxon>Pucciniomycetes</taxon>
        <taxon>Pucciniales</taxon>
        <taxon>Melampsoraceae</taxon>
        <taxon>Melampsora</taxon>
    </lineage>
</organism>
<feature type="transmembrane region" description="Helical" evidence="6">
    <location>
        <begin position="50"/>
        <end position="72"/>
    </location>
</feature>
<sequence length="445" mass="49784">MNRKIVRKIDIHTMPILSLLWLSCFIDRTNIGNAKIAGLEKDLGLKGIQFNIGLAVFFLTYVTSEIPSNLLIGRFGIKNWLTFLVCGWGIVTLCSAFMTNYATFIVTRLLLGKFSCLFEGGMLPGMVLYLSTLYRKNELQLRIGILISCVALGGAFSGLLAYGIQRMNGIRHQPGWAWVFILEGLLTIVFSIIGWFILCPSIASARFLDIYEKDFADDKTAERNQRPSDHSDSPEVEHFEWAEVRRGLRDPQAWMTGLAVMALLVELYTFRMVIVVARVSDKARIRGPLVLVLLPISVAGYILACLSRSPRVRYASVFLMTTGIFPSLACFLTILPNNSSGVTKRATTIAVQIMIGNVAGFIAPFVYTNAAHQGPRFVKGHKIALTFVCAAWLCTAANVLYCWKENIARKAGKRDHIAWEYWKQRDEGTTKSPIGDRDPTFLYTL</sequence>
<feature type="transmembrane region" description="Helical" evidence="6">
    <location>
        <begin position="314"/>
        <end position="335"/>
    </location>
</feature>
<evidence type="ECO:0000256" key="1">
    <source>
        <dbReference type="ARBA" id="ARBA00004141"/>
    </source>
</evidence>
<dbReference type="InParanoid" id="F4R6S9"/>
<comment type="subcellular location">
    <subcellularLocation>
        <location evidence="1">Membrane</location>
        <topology evidence="1">Multi-pass membrane protein</topology>
    </subcellularLocation>
</comment>
<keyword evidence="8" id="KW-1185">Reference proteome</keyword>
<reference evidence="8" key="1">
    <citation type="journal article" date="2011" name="Proc. Natl. Acad. Sci. U.S.A.">
        <title>Obligate biotrophy features unraveled by the genomic analysis of rust fungi.</title>
        <authorList>
            <person name="Duplessis S."/>
            <person name="Cuomo C.A."/>
            <person name="Lin Y.-C."/>
            <person name="Aerts A."/>
            <person name="Tisserant E."/>
            <person name="Veneault-Fourrey C."/>
            <person name="Joly D.L."/>
            <person name="Hacquard S."/>
            <person name="Amselem J."/>
            <person name="Cantarel B.L."/>
            <person name="Chiu R."/>
            <person name="Coutinho P.M."/>
            <person name="Feau N."/>
            <person name="Field M."/>
            <person name="Frey P."/>
            <person name="Gelhaye E."/>
            <person name="Goldberg J."/>
            <person name="Grabherr M.G."/>
            <person name="Kodira C.D."/>
            <person name="Kohler A."/>
            <person name="Kuees U."/>
            <person name="Lindquist E.A."/>
            <person name="Lucas S.M."/>
            <person name="Mago R."/>
            <person name="Mauceli E."/>
            <person name="Morin E."/>
            <person name="Murat C."/>
            <person name="Pangilinan J.L."/>
            <person name="Park R."/>
            <person name="Pearson M."/>
            <person name="Quesneville H."/>
            <person name="Rouhier N."/>
            <person name="Sakthikumar S."/>
            <person name="Salamov A.A."/>
            <person name="Schmutz J."/>
            <person name="Selles B."/>
            <person name="Shapiro H."/>
            <person name="Tanguay P."/>
            <person name="Tuskan G.A."/>
            <person name="Henrissat B."/>
            <person name="Van de Peer Y."/>
            <person name="Rouze P."/>
            <person name="Ellis J.G."/>
            <person name="Dodds P.N."/>
            <person name="Schein J.E."/>
            <person name="Zhong S."/>
            <person name="Hamelin R.C."/>
            <person name="Grigoriev I.V."/>
            <person name="Szabo L.J."/>
            <person name="Martin F."/>
        </authorList>
    </citation>
    <scope>NUCLEOTIDE SEQUENCE [LARGE SCALE GENOMIC DNA]</scope>
    <source>
        <strain evidence="8">98AG31 / pathotype 3-4-7</strain>
    </source>
</reference>
<evidence type="ECO:0000256" key="4">
    <source>
        <dbReference type="ARBA" id="ARBA00022989"/>
    </source>
</evidence>
<dbReference type="OrthoDB" id="9971669at2759"/>
<dbReference type="SUPFAM" id="SSF103473">
    <property type="entry name" value="MFS general substrate transporter"/>
    <property type="match status" value="1"/>
</dbReference>
<dbReference type="GO" id="GO:0022857">
    <property type="term" value="F:transmembrane transporter activity"/>
    <property type="evidence" value="ECO:0007669"/>
    <property type="project" value="InterPro"/>
</dbReference>
<evidence type="ECO:0000256" key="5">
    <source>
        <dbReference type="ARBA" id="ARBA00023136"/>
    </source>
</evidence>
<evidence type="ECO:0000313" key="8">
    <source>
        <dbReference type="Proteomes" id="UP000001072"/>
    </source>
</evidence>
<feature type="transmembrane region" description="Helical" evidence="6">
    <location>
        <begin position="383"/>
        <end position="401"/>
    </location>
</feature>